<keyword evidence="2" id="KW-1185">Reference proteome</keyword>
<organism evidence="1 2">
    <name type="scientific">Luteimonas lutimaris</name>
    <dbReference type="NCBI Taxonomy" id="698645"/>
    <lineage>
        <taxon>Bacteria</taxon>
        <taxon>Pseudomonadati</taxon>
        <taxon>Pseudomonadota</taxon>
        <taxon>Gammaproteobacteria</taxon>
        <taxon>Lysobacterales</taxon>
        <taxon>Lysobacteraceae</taxon>
        <taxon>Luteimonas</taxon>
    </lineage>
</organism>
<proteinExistence type="predicted"/>
<accession>A0ABP7MR72</accession>
<dbReference type="RefSeq" id="WP_344760125.1">
    <property type="nucleotide sequence ID" value="NZ_BAAAZU010000024.1"/>
</dbReference>
<gene>
    <name evidence="1" type="ORF">GCM10022229_22850</name>
</gene>
<dbReference type="EMBL" id="BAAAZU010000024">
    <property type="protein sequence ID" value="GAA3928615.1"/>
    <property type="molecule type" value="Genomic_DNA"/>
</dbReference>
<evidence type="ECO:0000313" key="1">
    <source>
        <dbReference type="EMBL" id="GAA3928615.1"/>
    </source>
</evidence>
<sequence length="65" mass="7271">MTARACTREEVEATLPDREQGSTVYGRVVGEVEVREVTQCAFVPFTAMPRRYSGKRLLLVLPDGK</sequence>
<dbReference type="Proteomes" id="UP001501727">
    <property type="component" value="Unassembled WGS sequence"/>
</dbReference>
<comment type="caution">
    <text evidence="1">The sequence shown here is derived from an EMBL/GenBank/DDBJ whole genome shotgun (WGS) entry which is preliminary data.</text>
</comment>
<name>A0ABP7MR72_9GAMM</name>
<protein>
    <submittedName>
        <fullName evidence="1">Uncharacterized protein</fullName>
    </submittedName>
</protein>
<reference evidence="2" key="1">
    <citation type="journal article" date="2019" name="Int. J. Syst. Evol. Microbiol.">
        <title>The Global Catalogue of Microorganisms (GCM) 10K type strain sequencing project: providing services to taxonomists for standard genome sequencing and annotation.</title>
        <authorList>
            <consortium name="The Broad Institute Genomics Platform"/>
            <consortium name="The Broad Institute Genome Sequencing Center for Infectious Disease"/>
            <person name="Wu L."/>
            <person name="Ma J."/>
        </authorList>
    </citation>
    <scope>NUCLEOTIDE SEQUENCE [LARGE SCALE GENOMIC DNA]</scope>
    <source>
        <strain evidence="2">JCM 16916</strain>
    </source>
</reference>
<evidence type="ECO:0000313" key="2">
    <source>
        <dbReference type="Proteomes" id="UP001501727"/>
    </source>
</evidence>